<keyword evidence="9" id="KW-0723">Serine/threonine-protein kinase</keyword>
<dbReference type="InterPro" id="IPR011009">
    <property type="entry name" value="Kinase-like_dom_sf"/>
</dbReference>
<name>A0AAU9T127_THLAR</name>
<feature type="region of interest" description="Disordered" evidence="10">
    <location>
        <begin position="352"/>
        <end position="406"/>
    </location>
</feature>
<dbReference type="CDD" id="cd07830">
    <property type="entry name" value="STKc_MAK_like"/>
    <property type="match status" value="1"/>
</dbReference>
<dbReference type="Proteomes" id="UP000836841">
    <property type="component" value="Chromosome 7"/>
</dbReference>
<dbReference type="PROSITE" id="PS00108">
    <property type="entry name" value="PROTEIN_KINASE_ST"/>
    <property type="match status" value="1"/>
</dbReference>
<gene>
    <name evidence="12" type="ORF">TAV2_LOCUS25448</name>
</gene>
<evidence type="ECO:0000256" key="9">
    <source>
        <dbReference type="RuleBase" id="RU000304"/>
    </source>
</evidence>
<dbReference type="InterPro" id="IPR000719">
    <property type="entry name" value="Prot_kinase_dom"/>
</dbReference>
<dbReference type="EMBL" id="OU466863">
    <property type="protein sequence ID" value="CAH2078562.1"/>
    <property type="molecule type" value="Genomic_DNA"/>
</dbReference>
<evidence type="ECO:0000256" key="4">
    <source>
        <dbReference type="ARBA" id="ARBA00022777"/>
    </source>
</evidence>
<feature type="binding site" evidence="8">
    <location>
        <position position="34"/>
    </location>
    <ligand>
        <name>ATP</name>
        <dbReference type="ChEBI" id="CHEBI:30616"/>
    </ligand>
</feature>
<dbReference type="SMART" id="SM00220">
    <property type="entry name" value="S_TKc"/>
    <property type="match status" value="1"/>
</dbReference>
<keyword evidence="4" id="KW-0418">Kinase</keyword>
<keyword evidence="2" id="KW-0808">Transferase</keyword>
<dbReference type="FunFam" id="3.30.200.20:FF:000262">
    <property type="entry name" value="cyclin-dependent kinase F-4-like"/>
    <property type="match status" value="1"/>
</dbReference>
<comment type="catalytic activity">
    <reaction evidence="7">
        <text>L-seryl-[protein] + ATP = O-phospho-L-seryl-[protein] + ADP + H(+)</text>
        <dbReference type="Rhea" id="RHEA:17989"/>
        <dbReference type="Rhea" id="RHEA-COMP:9863"/>
        <dbReference type="Rhea" id="RHEA-COMP:11604"/>
        <dbReference type="ChEBI" id="CHEBI:15378"/>
        <dbReference type="ChEBI" id="CHEBI:29999"/>
        <dbReference type="ChEBI" id="CHEBI:30616"/>
        <dbReference type="ChEBI" id="CHEBI:83421"/>
        <dbReference type="ChEBI" id="CHEBI:456216"/>
        <dbReference type="EC" id="2.7.11.24"/>
    </reaction>
</comment>
<evidence type="ECO:0000256" key="6">
    <source>
        <dbReference type="ARBA" id="ARBA00047592"/>
    </source>
</evidence>
<protein>
    <recommendedName>
        <fullName evidence="11">Protein kinase domain-containing protein</fullName>
    </recommendedName>
</protein>
<dbReference type="GO" id="GO:0004707">
    <property type="term" value="F:MAP kinase activity"/>
    <property type="evidence" value="ECO:0007669"/>
    <property type="project" value="UniProtKB-EC"/>
</dbReference>
<dbReference type="InterPro" id="IPR017441">
    <property type="entry name" value="Protein_kinase_ATP_BS"/>
</dbReference>
<dbReference type="GO" id="GO:0005524">
    <property type="term" value="F:ATP binding"/>
    <property type="evidence" value="ECO:0007669"/>
    <property type="project" value="UniProtKB-UniRule"/>
</dbReference>
<feature type="compositionally biased region" description="Polar residues" evidence="10">
    <location>
        <begin position="362"/>
        <end position="371"/>
    </location>
</feature>
<keyword evidence="13" id="KW-1185">Reference proteome</keyword>
<feature type="region of interest" description="Disordered" evidence="10">
    <location>
        <begin position="304"/>
        <end position="325"/>
    </location>
</feature>
<evidence type="ECO:0000256" key="8">
    <source>
        <dbReference type="PROSITE-ProRule" id="PRU10141"/>
    </source>
</evidence>
<reference evidence="12 13" key="1">
    <citation type="submission" date="2022-03" db="EMBL/GenBank/DDBJ databases">
        <authorList>
            <person name="Nunn A."/>
            <person name="Chopra R."/>
            <person name="Nunn A."/>
            <person name="Contreras Garrido A."/>
        </authorList>
    </citation>
    <scope>NUCLEOTIDE SEQUENCE [LARGE SCALE GENOMIC DNA]</scope>
</reference>
<evidence type="ECO:0000256" key="3">
    <source>
        <dbReference type="ARBA" id="ARBA00022741"/>
    </source>
</evidence>
<evidence type="ECO:0000259" key="11">
    <source>
        <dbReference type="PROSITE" id="PS50011"/>
    </source>
</evidence>
<comment type="catalytic activity">
    <reaction evidence="6">
        <text>L-threonyl-[protein] + ATP = O-phospho-L-threonyl-[protein] + ADP + H(+)</text>
        <dbReference type="Rhea" id="RHEA:46608"/>
        <dbReference type="Rhea" id="RHEA-COMP:11060"/>
        <dbReference type="Rhea" id="RHEA-COMP:11605"/>
        <dbReference type="ChEBI" id="CHEBI:15378"/>
        <dbReference type="ChEBI" id="CHEBI:30013"/>
        <dbReference type="ChEBI" id="CHEBI:30616"/>
        <dbReference type="ChEBI" id="CHEBI:61977"/>
        <dbReference type="ChEBI" id="CHEBI:456216"/>
        <dbReference type="EC" id="2.7.11.24"/>
    </reaction>
</comment>
<feature type="domain" description="Protein kinase" evidence="11">
    <location>
        <begin position="4"/>
        <end position="290"/>
    </location>
</feature>
<comment type="similarity">
    <text evidence="1">Belongs to the protein kinase superfamily. CMGC Ser/Thr protein kinase family. MAP kinase subfamily.</text>
</comment>
<feature type="compositionally biased region" description="Polar residues" evidence="10">
    <location>
        <begin position="396"/>
        <end position="406"/>
    </location>
</feature>
<evidence type="ECO:0000256" key="2">
    <source>
        <dbReference type="ARBA" id="ARBA00022679"/>
    </source>
</evidence>
<dbReference type="InterPro" id="IPR050117">
    <property type="entry name" value="MAPK"/>
</dbReference>
<accession>A0AAU9T127</accession>
<dbReference type="AlphaFoldDB" id="A0AAU9T127"/>
<evidence type="ECO:0000256" key="7">
    <source>
        <dbReference type="ARBA" id="ARBA00048312"/>
    </source>
</evidence>
<keyword evidence="5 8" id="KW-0067">ATP-binding</keyword>
<dbReference type="Gene3D" id="1.10.510.10">
    <property type="entry name" value="Transferase(Phosphotransferase) domain 1"/>
    <property type="match status" value="2"/>
</dbReference>
<evidence type="ECO:0000313" key="13">
    <source>
        <dbReference type="Proteomes" id="UP000836841"/>
    </source>
</evidence>
<evidence type="ECO:0000313" key="12">
    <source>
        <dbReference type="EMBL" id="CAH2078562.1"/>
    </source>
</evidence>
<keyword evidence="3 8" id="KW-0547">Nucleotide-binding</keyword>
<evidence type="ECO:0000256" key="10">
    <source>
        <dbReference type="SAM" id="MobiDB-lite"/>
    </source>
</evidence>
<dbReference type="PROSITE" id="PS00107">
    <property type="entry name" value="PROTEIN_KINASE_ATP"/>
    <property type="match status" value="1"/>
</dbReference>
<organism evidence="12 13">
    <name type="scientific">Thlaspi arvense</name>
    <name type="common">Field penny-cress</name>
    <dbReference type="NCBI Taxonomy" id="13288"/>
    <lineage>
        <taxon>Eukaryota</taxon>
        <taxon>Viridiplantae</taxon>
        <taxon>Streptophyta</taxon>
        <taxon>Embryophyta</taxon>
        <taxon>Tracheophyta</taxon>
        <taxon>Spermatophyta</taxon>
        <taxon>Magnoliopsida</taxon>
        <taxon>eudicotyledons</taxon>
        <taxon>Gunneridae</taxon>
        <taxon>Pentapetalae</taxon>
        <taxon>rosids</taxon>
        <taxon>malvids</taxon>
        <taxon>Brassicales</taxon>
        <taxon>Brassicaceae</taxon>
        <taxon>Thlaspideae</taxon>
        <taxon>Thlaspi</taxon>
    </lineage>
</organism>
<dbReference type="PANTHER" id="PTHR24055">
    <property type="entry name" value="MITOGEN-ACTIVATED PROTEIN KINASE"/>
    <property type="match status" value="1"/>
</dbReference>
<evidence type="ECO:0000256" key="1">
    <source>
        <dbReference type="ARBA" id="ARBA00008832"/>
    </source>
</evidence>
<evidence type="ECO:0000256" key="5">
    <source>
        <dbReference type="ARBA" id="ARBA00022840"/>
    </source>
</evidence>
<sequence length="477" mass="54066">MDRYKLIKEVGDGTFGSVWRAINKQTGEVVAIKKMKKKYYSWDECINLREVKSLRRMNHPNIVKLKEVIRENDILYFVFEYMECNLYQLMKDRQKLFAEADIRNWCFQVFQGLSYMHQRGYFHRDLKPENLLVSKDIIKIADFGLARECYRTDRQVFVLIDMWAMGAIMAELLSLRPIFPGARVAKSNANEQVKMFPYHPFSEADEIYKICSVIGSPTKETWLEGLNLANAINYQFPEGLTVVLLQLPDVPLASLMPSASDDAINLIERLCSWDPCNRPTAAEALQHPFFQSCFYVPPSLRPKPSVARTPPPVGPRGSFEHQSVKRHPVSLANAKPFKSYVAPKSNAAFGSGVQRKLDMANQDGTRNTKPVRSSVKDSKYRPPGRKSPRKQMYSIEDNSAGSSLNKNRVARGVSETADKLANVSIGGTVSRRHSVSVMQQQQLKPLPMKAGCVGETRDMFLRPTQPTTNAYSRKVAG</sequence>
<dbReference type="PROSITE" id="PS50011">
    <property type="entry name" value="PROTEIN_KINASE_DOM"/>
    <property type="match status" value="1"/>
</dbReference>
<dbReference type="Pfam" id="PF00069">
    <property type="entry name" value="Pkinase"/>
    <property type="match status" value="2"/>
</dbReference>
<dbReference type="Gene3D" id="3.30.200.20">
    <property type="entry name" value="Phosphorylase Kinase, domain 1"/>
    <property type="match status" value="1"/>
</dbReference>
<dbReference type="SUPFAM" id="SSF56112">
    <property type="entry name" value="Protein kinase-like (PK-like)"/>
    <property type="match status" value="1"/>
</dbReference>
<proteinExistence type="inferred from homology"/>
<dbReference type="InterPro" id="IPR008271">
    <property type="entry name" value="Ser/Thr_kinase_AS"/>
</dbReference>